<dbReference type="Proteomes" id="UP000699042">
    <property type="component" value="Unassembled WGS sequence"/>
</dbReference>
<feature type="signal peptide" evidence="1">
    <location>
        <begin position="1"/>
        <end position="20"/>
    </location>
</feature>
<comment type="caution">
    <text evidence="2">The sequence shown here is derived from an EMBL/GenBank/DDBJ whole genome shotgun (WGS) entry which is preliminary data.</text>
</comment>
<sequence length="136" mass="14777">MRLTHIFPLTLLAGSSSVLGECFKSGPRTGYANDNNVLDLSAVCSLLTGLYNKGEFRRICVHDKNGIKWDFELKPLLVVSDALQYFGGGATRTIHGPECVGGFSKEAKCAQGGKTAYGNWQYIADPNNGRCFRSPV</sequence>
<keyword evidence="1" id="KW-0732">Signal</keyword>
<gene>
    <name evidence="2" type="ORF">JMJ77_010701</name>
</gene>
<feature type="chain" id="PRO_5040466876" evidence="1">
    <location>
        <begin position="21"/>
        <end position="136"/>
    </location>
</feature>
<evidence type="ECO:0000313" key="3">
    <source>
        <dbReference type="Proteomes" id="UP000699042"/>
    </source>
</evidence>
<name>A0A9P7U9B4_9PEZI</name>
<organism evidence="2 3">
    <name type="scientific">Colletotrichum scovillei</name>
    <dbReference type="NCBI Taxonomy" id="1209932"/>
    <lineage>
        <taxon>Eukaryota</taxon>
        <taxon>Fungi</taxon>
        <taxon>Dikarya</taxon>
        <taxon>Ascomycota</taxon>
        <taxon>Pezizomycotina</taxon>
        <taxon>Sordariomycetes</taxon>
        <taxon>Hypocreomycetidae</taxon>
        <taxon>Glomerellales</taxon>
        <taxon>Glomerellaceae</taxon>
        <taxon>Colletotrichum</taxon>
        <taxon>Colletotrichum acutatum species complex</taxon>
    </lineage>
</organism>
<protein>
    <submittedName>
        <fullName evidence="2">Secreted protein</fullName>
    </submittedName>
</protein>
<evidence type="ECO:0000313" key="2">
    <source>
        <dbReference type="EMBL" id="KAG7047349.1"/>
    </source>
</evidence>
<proteinExistence type="predicted"/>
<reference evidence="2" key="1">
    <citation type="submission" date="2021-05" db="EMBL/GenBank/DDBJ databases">
        <title>Comparative genomics of three Colletotrichum scovillei strains and genetic complementation revealed genes involved fungal growth and virulence on chili pepper.</title>
        <authorList>
            <person name="Hsieh D.-K."/>
            <person name="Chuang S.-C."/>
            <person name="Chen C.-Y."/>
            <person name="Chao Y.-T."/>
            <person name="Lu M.-Y.J."/>
            <person name="Lee M.-H."/>
            <person name="Shih M.-C."/>
        </authorList>
    </citation>
    <scope>NUCLEOTIDE SEQUENCE</scope>
    <source>
        <strain evidence="2">Coll-153</strain>
    </source>
</reference>
<dbReference type="EMBL" id="JAESDN010000007">
    <property type="protein sequence ID" value="KAG7047349.1"/>
    <property type="molecule type" value="Genomic_DNA"/>
</dbReference>
<accession>A0A9P7U9B4</accession>
<dbReference type="AlphaFoldDB" id="A0A9P7U9B4"/>
<evidence type="ECO:0000256" key="1">
    <source>
        <dbReference type="SAM" id="SignalP"/>
    </source>
</evidence>
<keyword evidence="3" id="KW-1185">Reference proteome</keyword>